<evidence type="ECO:0000313" key="3">
    <source>
        <dbReference type="EMBL" id="CAL6081717.1"/>
    </source>
</evidence>
<comment type="caution">
    <text evidence="1">The sequence shown here is derived from an EMBL/GenBank/DDBJ whole genome shotgun (WGS) entry which is preliminary data.</text>
</comment>
<organism evidence="1">
    <name type="scientific">Hexamita inflata</name>
    <dbReference type="NCBI Taxonomy" id="28002"/>
    <lineage>
        <taxon>Eukaryota</taxon>
        <taxon>Metamonada</taxon>
        <taxon>Diplomonadida</taxon>
        <taxon>Hexamitidae</taxon>
        <taxon>Hexamitinae</taxon>
        <taxon>Hexamita</taxon>
    </lineage>
</organism>
<dbReference type="EMBL" id="CAXDID020000355">
    <property type="protein sequence ID" value="CAL6081717.1"/>
    <property type="molecule type" value="Genomic_DNA"/>
</dbReference>
<dbReference type="Proteomes" id="UP001642409">
    <property type="component" value="Unassembled WGS sequence"/>
</dbReference>
<dbReference type="EMBL" id="CAXDID020000177">
    <property type="protein sequence ID" value="CAL6049122.1"/>
    <property type="molecule type" value="Genomic_DNA"/>
</dbReference>
<evidence type="ECO:0000313" key="4">
    <source>
        <dbReference type="Proteomes" id="UP001642409"/>
    </source>
</evidence>
<reference evidence="1" key="1">
    <citation type="submission" date="2023-06" db="EMBL/GenBank/DDBJ databases">
        <authorList>
            <person name="Kurt Z."/>
        </authorList>
    </citation>
    <scope>NUCLEOTIDE SEQUENCE</scope>
</reference>
<gene>
    <name evidence="1" type="ORF">HINF_LOCUS37421</name>
    <name evidence="2" type="ORF">HINF_LOCUS43022</name>
    <name evidence="3" type="ORF">HINF_LOCUS60509</name>
</gene>
<evidence type="ECO:0000313" key="2">
    <source>
        <dbReference type="EMBL" id="CAL6049122.1"/>
    </source>
</evidence>
<accession>A0AA86Q3A5</accession>
<name>A0AA86Q3A5_9EUKA</name>
<dbReference type="AlphaFoldDB" id="A0AA86Q3A5"/>
<evidence type="ECO:0000313" key="1">
    <source>
        <dbReference type="EMBL" id="CAI9949776.1"/>
    </source>
</evidence>
<protein>
    <submittedName>
        <fullName evidence="2">Hypothetical_protein</fullName>
    </submittedName>
</protein>
<reference evidence="2 4" key="2">
    <citation type="submission" date="2024-07" db="EMBL/GenBank/DDBJ databases">
        <authorList>
            <person name="Akdeniz Z."/>
        </authorList>
    </citation>
    <scope>NUCLEOTIDE SEQUENCE [LARGE SCALE GENOMIC DNA]</scope>
</reference>
<proteinExistence type="predicted"/>
<dbReference type="EMBL" id="CATOUU010000804">
    <property type="protein sequence ID" value="CAI9949776.1"/>
    <property type="molecule type" value="Genomic_DNA"/>
</dbReference>
<sequence>MIFASNFNELEFSNKSIRGHQFRCHQHEFQLFHDIIFKGIALTVDAAASLKVVKTAESPVSISDIFAALDSVYCIGTHCYLNTIKVHHSTTFQSSQCQNQQRFEQLAHRNTLKNPNTGVKWCICERKRKTWC</sequence>
<keyword evidence="4" id="KW-1185">Reference proteome</keyword>